<dbReference type="Gene3D" id="3.40.50.12580">
    <property type="match status" value="1"/>
</dbReference>
<organism evidence="1 2">
    <name type="scientific">Clostridium subterminale</name>
    <dbReference type="NCBI Taxonomy" id="1550"/>
    <lineage>
        <taxon>Bacteria</taxon>
        <taxon>Bacillati</taxon>
        <taxon>Bacillota</taxon>
        <taxon>Clostridia</taxon>
        <taxon>Eubacteriales</taxon>
        <taxon>Clostridiaceae</taxon>
        <taxon>Clostridium</taxon>
    </lineage>
</organism>
<dbReference type="InterPro" id="IPR043148">
    <property type="entry name" value="TagF_C"/>
</dbReference>
<dbReference type="Proteomes" id="UP001501047">
    <property type="component" value="Unassembled WGS sequence"/>
</dbReference>
<sequence length="581" mass="68306">MIKVIIKNGKNIISFPDESKLEVSDILKNINIEDESFKFFKRMESEKINGKKINELYIYDNIEMYNFNRGTIYEKLKELISKIIMLEETIKYINISNNRMDEILIITDDPILADLSSKLFQIKDVKLENEIENDKKIISFSQIKISCLFLKRWLKGIHYFIKTKFKDSDNRILIYTQAESINSMKINNKLCYYDSLYGKTIQKLKSDCDVFSIQTLNFKVRIHKADSLEEKYFPFELVKIWRKLCGKLFISKDKIENHLTNLSLFNFKYKNFDLYTYIDKYVFGDLEATYINYVKEIFVLRRIIKSLNIKKVLVVDEADRPRCAIVAGNMLNIDTFALQHGLINTTSIAYMIPSNQKILIPKNTFLWGEEFKNTLIENTKVYKTEMLKVVGQPRTDYLYEKSKEYKLENNEKQINILFATQPIKDLSEDSFNILCKALCNLENYNLIVKMHPGDSNYQFYDETIKKFNLKNYEVTKDKDLYDCLLWCNVIISVHSTVVLEGAILGKPSICILLSKYNDEGNFVKDGLSLGVDNYDELFNILYNMNILKERRYEEFVSKNFYKIDGKVAVRIANIVNNKCKV</sequence>
<protein>
    <recommendedName>
        <fullName evidence="3">Capsule polysaccharide biosynthesis protein</fullName>
    </recommendedName>
</protein>
<dbReference type="RefSeq" id="WP_343826253.1">
    <property type="nucleotide sequence ID" value="NZ_BAAACI010000006.1"/>
</dbReference>
<gene>
    <name evidence="1" type="ORF">GCM10008908_21180</name>
</gene>
<evidence type="ECO:0008006" key="3">
    <source>
        <dbReference type="Google" id="ProtNLM"/>
    </source>
</evidence>
<evidence type="ECO:0000313" key="1">
    <source>
        <dbReference type="EMBL" id="GAA0773264.1"/>
    </source>
</evidence>
<dbReference type="SUPFAM" id="SSF53756">
    <property type="entry name" value="UDP-Glycosyltransferase/glycogen phosphorylase"/>
    <property type="match status" value="1"/>
</dbReference>
<name>A0ABN1KQ54_CLOSU</name>
<reference evidence="1 2" key="1">
    <citation type="journal article" date="2019" name="Int. J. Syst. Evol. Microbiol.">
        <title>The Global Catalogue of Microorganisms (GCM) 10K type strain sequencing project: providing services to taxonomists for standard genome sequencing and annotation.</title>
        <authorList>
            <consortium name="The Broad Institute Genomics Platform"/>
            <consortium name="The Broad Institute Genome Sequencing Center for Infectious Disease"/>
            <person name="Wu L."/>
            <person name="Ma J."/>
        </authorList>
    </citation>
    <scope>NUCLEOTIDE SEQUENCE [LARGE SCALE GENOMIC DNA]</scope>
    <source>
        <strain evidence="1 2">JCM 1417</strain>
    </source>
</reference>
<evidence type="ECO:0000313" key="2">
    <source>
        <dbReference type="Proteomes" id="UP001501047"/>
    </source>
</evidence>
<proteinExistence type="predicted"/>
<accession>A0ABN1KQ54</accession>
<dbReference type="EMBL" id="BAAACI010000006">
    <property type="protein sequence ID" value="GAA0773264.1"/>
    <property type="molecule type" value="Genomic_DNA"/>
</dbReference>
<keyword evidence="2" id="KW-1185">Reference proteome</keyword>
<comment type="caution">
    <text evidence="1">The sequence shown here is derived from an EMBL/GenBank/DDBJ whole genome shotgun (WGS) entry which is preliminary data.</text>
</comment>